<name>A0A0D0C8P3_9AGAR</name>
<reference evidence="1 2" key="1">
    <citation type="submission" date="2014-04" db="EMBL/GenBank/DDBJ databases">
        <title>Evolutionary Origins and Diversification of the Mycorrhizal Mutualists.</title>
        <authorList>
            <consortium name="DOE Joint Genome Institute"/>
            <consortium name="Mycorrhizal Genomics Consortium"/>
            <person name="Kohler A."/>
            <person name="Kuo A."/>
            <person name="Nagy L.G."/>
            <person name="Floudas D."/>
            <person name="Copeland A."/>
            <person name="Barry K.W."/>
            <person name="Cichocki N."/>
            <person name="Veneault-Fourrey C."/>
            <person name="LaButti K."/>
            <person name="Lindquist E.A."/>
            <person name="Lipzen A."/>
            <person name="Lundell T."/>
            <person name="Morin E."/>
            <person name="Murat C."/>
            <person name="Riley R."/>
            <person name="Ohm R."/>
            <person name="Sun H."/>
            <person name="Tunlid A."/>
            <person name="Henrissat B."/>
            <person name="Grigoriev I.V."/>
            <person name="Hibbett D.S."/>
            <person name="Martin F."/>
        </authorList>
    </citation>
    <scope>NUCLEOTIDE SEQUENCE [LARGE SCALE GENOMIC DNA]</scope>
    <source>
        <strain evidence="1 2">FD-317 M1</strain>
    </source>
</reference>
<sequence>MPSIFSRSKSNNSSSLPQLPLSAILPTDASGQFVDTLISPTPPSSNSHSGNSAAGTGGSYGFLSPYPNLILGLYDLQHLVSLISTHLNIETPFVFNSDALDLDAGVPPTLAEALELGGGSSTINFDEEAHFAGPHELGMLLHWALAHLFHIDTLAQSASSHFADTIVPLTPPSSSISSCGISAAGAGGSYGFLSPTQTSSTASSTLTRPTSVQVEPCRLIDKYVSSDSTINFDEEAHFTGPHELGMLFCWALARIVRIDTHSIAKHEFLKHILILPPHPFPHAP</sequence>
<accession>A0A0D0C8P3</accession>
<dbReference type="AlphaFoldDB" id="A0A0D0C8P3"/>
<dbReference type="Proteomes" id="UP000053593">
    <property type="component" value="Unassembled WGS sequence"/>
</dbReference>
<gene>
    <name evidence="1" type="ORF">GYMLUDRAFT_262256</name>
</gene>
<protein>
    <submittedName>
        <fullName evidence="1">Uncharacterized protein</fullName>
    </submittedName>
</protein>
<dbReference type="EMBL" id="KN834782">
    <property type="protein sequence ID" value="KIK58864.1"/>
    <property type="molecule type" value="Genomic_DNA"/>
</dbReference>
<evidence type="ECO:0000313" key="1">
    <source>
        <dbReference type="EMBL" id="KIK58864.1"/>
    </source>
</evidence>
<evidence type="ECO:0000313" key="2">
    <source>
        <dbReference type="Proteomes" id="UP000053593"/>
    </source>
</evidence>
<dbReference type="HOGENOM" id="CLU_980230_0_0_1"/>
<proteinExistence type="predicted"/>
<organism evidence="1 2">
    <name type="scientific">Collybiopsis luxurians FD-317 M1</name>
    <dbReference type="NCBI Taxonomy" id="944289"/>
    <lineage>
        <taxon>Eukaryota</taxon>
        <taxon>Fungi</taxon>
        <taxon>Dikarya</taxon>
        <taxon>Basidiomycota</taxon>
        <taxon>Agaricomycotina</taxon>
        <taxon>Agaricomycetes</taxon>
        <taxon>Agaricomycetidae</taxon>
        <taxon>Agaricales</taxon>
        <taxon>Marasmiineae</taxon>
        <taxon>Omphalotaceae</taxon>
        <taxon>Collybiopsis</taxon>
        <taxon>Collybiopsis luxurians</taxon>
    </lineage>
</organism>
<keyword evidence="2" id="KW-1185">Reference proteome</keyword>